<dbReference type="STRING" id="1127699.HMPREF9151_00339"/>
<reference evidence="3 4" key="1">
    <citation type="submission" date="2012-05" db="EMBL/GenBank/DDBJ databases">
        <authorList>
            <person name="Weinstock G."/>
            <person name="Sodergren E."/>
            <person name="Lobos E.A."/>
            <person name="Fulton L."/>
            <person name="Fulton R."/>
            <person name="Courtney L."/>
            <person name="Fronick C."/>
            <person name="O'Laughlin M."/>
            <person name="Godfrey J."/>
            <person name="Wilson R.M."/>
            <person name="Miner T."/>
            <person name="Farmer C."/>
            <person name="Delehaunty K."/>
            <person name="Cordes M."/>
            <person name="Minx P."/>
            <person name="Tomlinson C."/>
            <person name="Chen J."/>
            <person name="Wollam A."/>
            <person name="Pepin K.H."/>
            <person name="Bhonagiri V."/>
            <person name="Zhang X."/>
            <person name="Suruliraj S."/>
            <person name="Warren W."/>
            <person name="Mitreva M."/>
            <person name="Mardis E.R."/>
            <person name="Wilson R.K."/>
        </authorList>
    </citation>
    <scope>NUCLEOTIDE SEQUENCE [LARGE SCALE GENOMIC DNA]</scope>
    <source>
        <strain evidence="3 4">F0055</strain>
    </source>
</reference>
<dbReference type="EMBL" id="AMEP01000035">
    <property type="protein sequence ID" value="EKY03524.1"/>
    <property type="molecule type" value="Genomic_DNA"/>
</dbReference>
<dbReference type="InterPro" id="IPR026444">
    <property type="entry name" value="Secre_tail"/>
</dbReference>
<dbReference type="HOGENOM" id="CLU_168251_0_0_10"/>
<keyword evidence="1" id="KW-0732">Signal</keyword>
<organism evidence="3 4">
    <name type="scientific">Hoylesella saccharolytica F0055</name>
    <dbReference type="NCBI Taxonomy" id="1127699"/>
    <lineage>
        <taxon>Bacteria</taxon>
        <taxon>Pseudomonadati</taxon>
        <taxon>Bacteroidota</taxon>
        <taxon>Bacteroidia</taxon>
        <taxon>Bacteroidales</taxon>
        <taxon>Prevotellaceae</taxon>
        <taxon>Hoylesella</taxon>
    </lineage>
</organism>
<accession>L1NJ22</accession>
<protein>
    <recommendedName>
        <fullName evidence="2">DUF6383 domain-containing protein</fullName>
    </recommendedName>
</protein>
<evidence type="ECO:0000313" key="3">
    <source>
        <dbReference type="EMBL" id="EKY03524.1"/>
    </source>
</evidence>
<dbReference type="Pfam" id="PF19910">
    <property type="entry name" value="DUF6383"/>
    <property type="match status" value="1"/>
</dbReference>
<dbReference type="PATRIC" id="fig|1127699.3.peg.306"/>
<name>L1NJ22_9BACT</name>
<dbReference type="AlphaFoldDB" id="L1NJ22"/>
<keyword evidence="4" id="KW-1185">Reference proteome</keyword>
<feature type="signal peptide" evidence="1">
    <location>
        <begin position="1"/>
        <end position="24"/>
    </location>
</feature>
<dbReference type="NCBIfam" id="TIGR04183">
    <property type="entry name" value="Por_Secre_tail"/>
    <property type="match status" value="1"/>
</dbReference>
<dbReference type="Proteomes" id="UP000010433">
    <property type="component" value="Unassembled WGS sequence"/>
</dbReference>
<feature type="domain" description="DUF6383" evidence="2">
    <location>
        <begin position="30"/>
        <end position="95"/>
    </location>
</feature>
<dbReference type="InterPro" id="IPR045963">
    <property type="entry name" value="DUF6383"/>
</dbReference>
<dbReference type="RefSeq" id="WP_009161497.1">
    <property type="nucleotide sequence ID" value="NZ_KB290967.1"/>
</dbReference>
<evidence type="ECO:0000259" key="2">
    <source>
        <dbReference type="Pfam" id="PF19910"/>
    </source>
</evidence>
<dbReference type="OrthoDB" id="1050368at2"/>
<sequence length="102" mass="11254">MIKRLLSIFFVMTMFIGSPTVVRANTAIDLIDTDFQNITISVTESSIRVSGAAGQMLSIYNVAGIRIAFVKVESADKHFDFNLPKGCYIVKVGKIVRKIAIK</sequence>
<proteinExistence type="predicted"/>
<evidence type="ECO:0000256" key="1">
    <source>
        <dbReference type="SAM" id="SignalP"/>
    </source>
</evidence>
<feature type="chain" id="PRO_5003954487" description="DUF6383 domain-containing protein" evidence="1">
    <location>
        <begin position="25"/>
        <end position="102"/>
    </location>
</feature>
<gene>
    <name evidence="3" type="ORF">HMPREF9151_00339</name>
</gene>
<evidence type="ECO:0000313" key="4">
    <source>
        <dbReference type="Proteomes" id="UP000010433"/>
    </source>
</evidence>
<comment type="caution">
    <text evidence="3">The sequence shown here is derived from an EMBL/GenBank/DDBJ whole genome shotgun (WGS) entry which is preliminary data.</text>
</comment>